<dbReference type="AlphaFoldDB" id="A0A6N8DSE3"/>
<protein>
    <recommendedName>
        <fullName evidence="4">DUF4760 domain-containing protein</fullName>
    </recommendedName>
</protein>
<evidence type="ECO:0000313" key="2">
    <source>
        <dbReference type="EMBL" id="MTV32101.1"/>
    </source>
</evidence>
<proteinExistence type="predicted"/>
<feature type="transmembrane region" description="Helical" evidence="1">
    <location>
        <begin position="12"/>
        <end position="32"/>
    </location>
</feature>
<keyword evidence="1" id="KW-1133">Transmembrane helix</keyword>
<evidence type="ECO:0000313" key="3">
    <source>
        <dbReference type="Proteomes" id="UP000439113"/>
    </source>
</evidence>
<dbReference type="RefSeq" id="WP_155446793.1">
    <property type="nucleotide sequence ID" value="NZ_JAOQNR010000014.1"/>
</dbReference>
<reference evidence="2 3" key="1">
    <citation type="submission" date="2019-11" db="EMBL/GenBank/DDBJ databases">
        <title>Whole-genome sequence of a Rhodoblastus acidophilus DSM 142.</title>
        <authorList>
            <person name="Kyndt J.A."/>
            <person name="Meyer T.E."/>
        </authorList>
    </citation>
    <scope>NUCLEOTIDE SEQUENCE [LARGE SCALE GENOMIC DNA]</scope>
    <source>
        <strain evidence="2 3">DSM 142</strain>
    </source>
</reference>
<dbReference type="Proteomes" id="UP000439113">
    <property type="component" value="Unassembled WGS sequence"/>
</dbReference>
<name>A0A6N8DSE3_RHOAC</name>
<comment type="caution">
    <text evidence="2">The sequence shown here is derived from an EMBL/GenBank/DDBJ whole genome shotgun (WGS) entry which is preliminary data.</text>
</comment>
<dbReference type="EMBL" id="WNKS01000013">
    <property type="protein sequence ID" value="MTV32101.1"/>
    <property type="molecule type" value="Genomic_DNA"/>
</dbReference>
<sequence length="174" mass="19712">MIDWNAVEAARATVFDVVRTAFLVVAGLVAYVQLREMYRLRRLQTLSSFNERLARCTKANTWIDKPNLNWGELDSEIKYDYQNYIAVFEDIGAARKIGLLSHDDFIASYGGRFMKLHNSGTLHQFIDGAGLCADNFNHLRILLKDIGQDDRAYLDRARSQDPAPPSDQLRAASA</sequence>
<keyword evidence="1" id="KW-0812">Transmembrane</keyword>
<evidence type="ECO:0008006" key="4">
    <source>
        <dbReference type="Google" id="ProtNLM"/>
    </source>
</evidence>
<keyword evidence="1" id="KW-0472">Membrane</keyword>
<gene>
    <name evidence="2" type="ORF">GJ654_14015</name>
</gene>
<organism evidence="2 3">
    <name type="scientific">Rhodoblastus acidophilus</name>
    <name type="common">Rhodopseudomonas acidophila</name>
    <dbReference type="NCBI Taxonomy" id="1074"/>
    <lineage>
        <taxon>Bacteria</taxon>
        <taxon>Pseudomonadati</taxon>
        <taxon>Pseudomonadota</taxon>
        <taxon>Alphaproteobacteria</taxon>
        <taxon>Hyphomicrobiales</taxon>
        <taxon>Rhodoblastaceae</taxon>
        <taxon>Rhodoblastus</taxon>
    </lineage>
</organism>
<evidence type="ECO:0000256" key="1">
    <source>
        <dbReference type="SAM" id="Phobius"/>
    </source>
</evidence>
<accession>A0A6N8DSE3</accession>